<sequence>MGWSRKCEKRGKHWLRAAALGVVFLWTAGSNLQAEAESSKSAHWHKGVGVEAWLTGADKEQVSQNAASQNGAADAATGAAGGQETDVASDSADSKTKASSGDGTKMDDLTGTIVMTSVQNVLNVRTEPDSEAELAGYLYADCGGTVLEQRDGWTKLESGELTGWANNDYLLFGEEARKEAKDAGRIVATTKTGALRIRKEPSGDAAIYDLLEEGAKYEVVDEEQIRFSEDQEITADWVAINYGGKTGYVSSEYVQVDFEIDYGETVEQVKAREEAETARLQAEKEAAAQKQKKEKAAQAEKEANKAAALAADDSVLLAALIQCEAGEEPYEGQVAVGAVVMNRVRSGAYPNTVKGVIYASGQFTPAGSGQVGRVVASGKIKASCLQAAQEAMAGSTPVGIATHFRRAGSREGIVIGHHVFW</sequence>
<dbReference type="Pfam" id="PF08239">
    <property type="entry name" value="SH3_3"/>
    <property type="match status" value="2"/>
</dbReference>
<dbReference type="PROSITE" id="PS51781">
    <property type="entry name" value="SH3B"/>
    <property type="match status" value="1"/>
</dbReference>
<reference evidence="4 5" key="1">
    <citation type="submission" date="2021-10" db="EMBL/GenBank/DDBJ databases">
        <title>Anaerobic single-cell dispensing facilitates the cultivation of human gut bacteria.</title>
        <authorList>
            <person name="Afrizal A."/>
        </authorList>
    </citation>
    <scope>NUCLEOTIDE SEQUENCE [LARGE SCALE GENOMIC DNA]</scope>
    <source>
        <strain evidence="4 5">CLA-AA-H244</strain>
    </source>
</reference>
<feature type="compositionally biased region" description="Low complexity" evidence="2">
    <location>
        <begin position="62"/>
        <end position="91"/>
    </location>
</feature>
<evidence type="ECO:0000313" key="5">
    <source>
        <dbReference type="Proteomes" id="UP001199355"/>
    </source>
</evidence>
<evidence type="ECO:0000256" key="2">
    <source>
        <dbReference type="SAM" id="MobiDB-lite"/>
    </source>
</evidence>
<dbReference type="EMBL" id="JAJEQF010000028">
    <property type="protein sequence ID" value="MCC2168123.1"/>
    <property type="molecule type" value="Genomic_DNA"/>
</dbReference>
<feature type="coiled-coil region" evidence="1">
    <location>
        <begin position="270"/>
        <end position="309"/>
    </location>
</feature>
<keyword evidence="1" id="KW-0175">Coiled coil</keyword>
<dbReference type="InterPro" id="IPR042047">
    <property type="entry name" value="SleB_dom1"/>
</dbReference>
<dbReference type="Gene3D" id="1.10.10.2520">
    <property type="entry name" value="Cell wall hydrolase SleB, domain 1"/>
    <property type="match status" value="1"/>
</dbReference>
<dbReference type="InterPro" id="IPR052354">
    <property type="entry name" value="Cell_Wall_Dynamics_Protein"/>
</dbReference>
<dbReference type="PANTHER" id="PTHR34408">
    <property type="entry name" value="FAMILY PROTEIN, PUTATIVE-RELATED"/>
    <property type="match status" value="1"/>
</dbReference>
<proteinExistence type="predicted"/>
<evidence type="ECO:0000259" key="3">
    <source>
        <dbReference type="PROSITE" id="PS51781"/>
    </source>
</evidence>
<dbReference type="Proteomes" id="UP001199355">
    <property type="component" value="Unassembled WGS sequence"/>
</dbReference>
<dbReference type="SMART" id="SM00287">
    <property type="entry name" value="SH3b"/>
    <property type="match status" value="2"/>
</dbReference>
<comment type="caution">
    <text evidence="4">The sequence shown here is derived from an EMBL/GenBank/DDBJ whole genome shotgun (WGS) entry which is preliminary data.</text>
</comment>
<dbReference type="InterPro" id="IPR011105">
    <property type="entry name" value="Cell_wall_hydrolase_SleB"/>
</dbReference>
<evidence type="ECO:0000313" key="4">
    <source>
        <dbReference type="EMBL" id="MCC2168123.1"/>
    </source>
</evidence>
<keyword evidence="5" id="KW-1185">Reference proteome</keyword>
<name>A0AAE3DNW1_9FIRM</name>
<keyword evidence="4" id="KW-0378">Hydrolase</keyword>
<feature type="region of interest" description="Disordered" evidence="2">
    <location>
        <begin position="61"/>
        <end position="108"/>
    </location>
</feature>
<dbReference type="GO" id="GO:0016787">
    <property type="term" value="F:hydrolase activity"/>
    <property type="evidence" value="ECO:0007669"/>
    <property type="project" value="UniProtKB-KW"/>
</dbReference>
<dbReference type="Gene3D" id="2.30.30.40">
    <property type="entry name" value="SH3 Domains"/>
    <property type="match status" value="2"/>
</dbReference>
<organism evidence="4 5">
    <name type="scientific">Gallintestinimicrobium propionicum</name>
    <dbReference type="NCBI Taxonomy" id="2981770"/>
    <lineage>
        <taxon>Bacteria</taxon>
        <taxon>Bacillati</taxon>
        <taxon>Bacillota</taxon>
        <taxon>Clostridia</taxon>
        <taxon>Lachnospirales</taxon>
        <taxon>Lachnospiraceae</taxon>
        <taxon>Gallintestinimicrobium</taxon>
    </lineage>
</organism>
<accession>A0AAE3DNW1</accession>
<evidence type="ECO:0000256" key="1">
    <source>
        <dbReference type="SAM" id="Coils"/>
    </source>
</evidence>
<dbReference type="InterPro" id="IPR003646">
    <property type="entry name" value="SH3-like_bac-type"/>
</dbReference>
<dbReference type="Pfam" id="PF07486">
    <property type="entry name" value="Hydrolase_2"/>
    <property type="match status" value="1"/>
</dbReference>
<dbReference type="PANTHER" id="PTHR34408:SF1">
    <property type="entry name" value="GLYCOSYL HYDROLASE FAMILY 19 DOMAIN-CONTAINING PROTEIN HI_1415"/>
    <property type="match status" value="1"/>
</dbReference>
<gene>
    <name evidence="4" type="ORF">LKD45_10560</name>
</gene>
<feature type="domain" description="SH3b" evidence="3">
    <location>
        <begin position="181"/>
        <end position="258"/>
    </location>
</feature>
<dbReference type="AlphaFoldDB" id="A0AAE3DNW1"/>
<protein>
    <submittedName>
        <fullName evidence="4">Cell wall hydrolase</fullName>
    </submittedName>
</protein>
<dbReference type="RefSeq" id="WP_308728509.1">
    <property type="nucleotide sequence ID" value="NZ_JAJEQF010000028.1"/>
</dbReference>